<protein>
    <submittedName>
        <fullName evidence="2">Uncharacterized protein</fullName>
    </submittedName>
</protein>
<name>A0A9P6APQ5_9AGAM</name>
<evidence type="ECO:0000313" key="2">
    <source>
        <dbReference type="EMBL" id="KAF9509698.1"/>
    </source>
</evidence>
<dbReference type="Proteomes" id="UP000886523">
    <property type="component" value="Unassembled WGS sequence"/>
</dbReference>
<keyword evidence="1" id="KW-0732">Signal</keyword>
<accession>A0A9P6APQ5</accession>
<dbReference type="AlphaFoldDB" id="A0A9P6APQ5"/>
<proteinExistence type="predicted"/>
<dbReference type="EMBL" id="MU129030">
    <property type="protein sequence ID" value="KAF9509698.1"/>
    <property type="molecule type" value="Genomic_DNA"/>
</dbReference>
<feature type="chain" id="PRO_5040363581" evidence="1">
    <location>
        <begin position="20"/>
        <end position="214"/>
    </location>
</feature>
<evidence type="ECO:0000256" key="1">
    <source>
        <dbReference type="SAM" id="SignalP"/>
    </source>
</evidence>
<gene>
    <name evidence="2" type="ORF">BS47DRAFT_1365081</name>
</gene>
<organism evidence="2 3">
    <name type="scientific">Hydnum rufescens UP504</name>
    <dbReference type="NCBI Taxonomy" id="1448309"/>
    <lineage>
        <taxon>Eukaryota</taxon>
        <taxon>Fungi</taxon>
        <taxon>Dikarya</taxon>
        <taxon>Basidiomycota</taxon>
        <taxon>Agaricomycotina</taxon>
        <taxon>Agaricomycetes</taxon>
        <taxon>Cantharellales</taxon>
        <taxon>Hydnaceae</taxon>
        <taxon>Hydnum</taxon>
    </lineage>
</organism>
<sequence>MRQVKHWCLFQLGVSVGQTALFLPHQSFGVFSHYPKRCNFLGNCLAHKVTRLQLACKSPYSLKRTVLLDGDTVYVDLFPTQMIQSVNVQAMDWLIQDTITLLQTATGDLKSCSPGVHMRRNTFTLPLDASPVYLPQDSMEDENGLSSEVDAMDDGPLFTEEGIEESTGHHLLTLLALSNGLDSSVSVTNHILPPDISDCGKQGKLKSKEAAKSY</sequence>
<reference evidence="2" key="1">
    <citation type="journal article" date="2020" name="Nat. Commun.">
        <title>Large-scale genome sequencing of mycorrhizal fungi provides insights into the early evolution of symbiotic traits.</title>
        <authorList>
            <person name="Miyauchi S."/>
            <person name="Kiss E."/>
            <person name="Kuo A."/>
            <person name="Drula E."/>
            <person name="Kohler A."/>
            <person name="Sanchez-Garcia M."/>
            <person name="Morin E."/>
            <person name="Andreopoulos B."/>
            <person name="Barry K.W."/>
            <person name="Bonito G."/>
            <person name="Buee M."/>
            <person name="Carver A."/>
            <person name="Chen C."/>
            <person name="Cichocki N."/>
            <person name="Clum A."/>
            <person name="Culley D."/>
            <person name="Crous P.W."/>
            <person name="Fauchery L."/>
            <person name="Girlanda M."/>
            <person name="Hayes R.D."/>
            <person name="Keri Z."/>
            <person name="LaButti K."/>
            <person name="Lipzen A."/>
            <person name="Lombard V."/>
            <person name="Magnuson J."/>
            <person name="Maillard F."/>
            <person name="Murat C."/>
            <person name="Nolan M."/>
            <person name="Ohm R.A."/>
            <person name="Pangilinan J."/>
            <person name="Pereira M.F."/>
            <person name="Perotto S."/>
            <person name="Peter M."/>
            <person name="Pfister S."/>
            <person name="Riley R."/>
            <person name="Sitrit Y."/>
            <person name="Stielow J.B."/>
            <person name="Szollosi G."/>
            <person name="Zifcakova L."/>
            <person name="Stursova M."/>
            <person name="Spatafora J.W."/>
            <person name="Tedersoo L."/>
            <person name="Vaario L.M."/>
            <person name="Yamada A."/>
            <person name="Yan M."/>
            <person name="Wang P."/>
            <person name="Xu J."/>
            <person name="Bruns T."/>
            <person name="Baldrian P."/>
            <person name="Vilgalys R."/>
            <person name="Dunand C."/>
            <person name="Henrissat B."/>
            <person name="Grigoriev I.V."/>
            <person name="Hibbett D."/>
            <person name="Nagy L.G."/>
            <person name="Martin F.M."/>
        </authorList>
    </citation>
    <scope>NUCLEOTIDE SEQUENCE</scope>
    <source>
        <strain evidence="2">UP504</strain>
    </source>
</reference>
<evidence type="ECO:0000313" key="3">
    <source>
        <dbReference type="Proteomes" id="UP000886523"/>
    </source>
</evidence>
<comment type="caution">
    <text evidence="2">The sequence shown here is derived from an EMBL/GenBank/DDBJ whole genome shotgun (WGS) entry which is preliminary data.</text>
</comment>
<feature type="signal peptide" evidence="1">
    <location>
        <begin position="1"/>
        <end position="19"/>
    </location>
</feature>
<keyword evidence="3" id="KW-1185">Reference proteome</keyword>